<evidence type="ECO:0000259" key="4">
    <source>
        <dbReference type="PROSITE" id="PS52004"/>
    </source>
</evidence>
<gene>
    <name evidence="5" type="ORF">JGB26_35770</name>
</gene>
<evidence type="ECO:0000256" key="1">
    <source>
        <dbReference type="ARBA" id="ARBA00008467"/>
    </source>
</evidence>
<evidence type="ECO:0000313" key="5">
    <source>
        <dbReference type="EMBL" id="MBJ3812383.1"/>
    </source>
</evidence>
<dbReference type="InterPro" id="IPR016039">
    <property type="entry name" value="Thiolase-like"/>
</dbReference>
<dbReference type="InterPro" id="IPR014030">
    <property type="entry name" value="Ketoacyl_synth_N"/>
</dbReference>
<dbReference type="EMBL" id="JAEKOZ010000036">
    <property type="protein sequence ID" value="MBJ3812383.1"/>
    <property type="molecule type" value="Genomic_DNA"/>
</dbReference>
<name>A0ABS0XGM8_9ACTN</name>
<dbReference type="Pfam" id="PF00109">
    <property type="entry name" value="ketoacyl-synt"/>
    <property type="match status" value="1"/>
</dbReference>
<dbReference type="Proteomes" id="UP000634780">
    <property type="component" value="Unassembled WGS sequence"/>
</dbReference>
<sequence>MDKRRVVVTGLGTVNSLGACVNDFWKRSLDGTSGVRRIDEFAIPAHMSQIAGVADHWDDGPTLAQSLADADGDDRSLRFAMQATAEALADAGLGPEELARYDGRRTGVHIASAISHINRMEALYARQSRSGAEPVPPGENTTGLTNPFLFNATSAEVAKRFGLRGRHGIMATGCTGGVDAMGWALSAIRHDGLDLVIAGATDAPITPLVVSAFAQINATSTRNDAPQQASRPFNRDRDGFVLAEGCGIVVLESLESALARGARIYAEIAGFDSVNSRYHMTSMPQDGAPIVRASAGALADAGLTPDQVDFINTHGSSTPLNDVAENNAFHQLFGPRASHIPVTSIKSQTGHSLSAANAIEIVSSVMSIREGVIPPTINLTEKDPACALDVVANTARQSPVTSVLKSSSGFSGIHSSLIIRACEESAA</sequence>
<dbReference type="SMART" id="SM00825">
    <property type="entry name" value="PKS_KS"/>
    <property type="match status" value="1"/>
</dbReference>
<dbReference type="InterPro" id="IPR020841">
    <property type="entry name" value="PKS_Beta-ketoAc_synthase_dom"/>
</dbReference>
<evidence type="ECO:0000256" key="2">
    <source>
        <dbReference type="ARBA" id="ARBA00022679"/>
    </source>
</evidence>
<keyword evidence="2 3" id="KW-0808">Transferase</keyword>
<dbReference type="Pfam" id="PF02801">
    <property type="entry name" value="Ketoacyl-synt_C"/>
    <property type="match status" value="1"/>
</dbReference>
<dbReference type="PROSITE" id="PS52004">
    <property type="entry name" value="KS3_2"/>
    <property type="match status" value="1"/>
</dbReference>
<comment type="caution">
    <text evidence="5">The sequence shown here is derived from an EMBL/GenBank/DDBJ whole genome shotgun (WGS) entry which is preliminary data.</text>
</comment>
<organism evidence="5 6">
    <name type="scientific">Streptomyces flavofungini</name>
    <dbReference type="NCBI Taxonomy" id="68200"/>
    <lineage>
        <taxon>Bacteria</taxon>
        <taxon>Bacillati</taxon>
        <taxon>Actinomycetota</taxon>
        <taxon>Actinomycetes</taxon>
        <taxon>Kitasatosporales</taxon>
        <taxon>Streptomycetaceae</taxon>
        <taxon>Streptomyces</taxon>
    </lineage>
</organism>
<proteinExistence type="inferred from homology"/>
<comment type="similarity">
    <text evidence="1 3">Belongs to the thiolase-like superfamily. Beta-ketoacyl-ACP synthases family.</text>
</comment>
<dbReference type="SUPFAM" id="SSF53901">
    <property type="entry name" value="Thiolase-like"/>
    <property type="match status" value="2"/>
</dbReference>
<dbReference type="RefSeq" id="WP_190120298.1">
    <property type="nucleotide sequence ID" value="NZ_BMVR01000023.1"/>
</dbReference>
<reference evidence="5 6" key="1">
    <citation type="submission" date="2020-12" db="EMBL/GenBank/DDBJ databases">
        <title>Streptomyces typhae sp. nov., a novel endophytic actinomycete isolated from the root of cattail pollen (Typha angustifolia L.).</title>
        <authorList>
            <person name="Peng C."/>
            <person name="Liu C."/>
        </authorList>
    </citation>
    <scope>NUCLEOTIDE SEQUENCE [LARGE SCALE GENOMIC DNA]</scope>
    <source>
        <strain evidence="5 6">JCM 4753</strain>
    </source>
</reference>
<dbReference type="PANTHER" id="PTHR11712">
    <property type="entry name" value="POLYKETIDE SYNTHASE-RELATED"/>
    <property type="match status" value="1"/>
</dbReference>
<feature type="domain" description="Ketosynthase family 3 (KS3)" evidence="4">
    <location>
        <begin position="3"/>
        <end position="421"/>
    </location>
</feature>
<dbReference type="PANTHER" id="PTHR11712:SF336">
    <property type="entry name" value="3-OXOACYL-[ACYL-CARRIER-PROTEIN] SYNTHASE, MITOCHONDRIAL"/>
    <property type="match status" value="1"/>
</dbReference>
<dbReference type="InterPro" id="IPR000794">
    <property type="entry name" value="Beta-ketoacyl_synthase"/>
</dbReference>
<evidence type="ECO:0000256" key="3">
    <source>
        <dbReference type="RuleBase" id="RU003694"/>
    </source>
</evidence>
<dbReference type="Gene3D" id="3.40.47.10">
    <property type="match status" value="1"/>
</dbReference>
<dbReference type="CDD" id="cd00834">
    <property type="entry name" value="KAS_I_II"/>
    <property type="match status" value="1"/>
</dbReference>
<keyword evidence="6" id="KW-1185">Reference proteome</keyword>
<evidence type="ECO:0000313" key="6">
    <source>
        <dbReference type="Proteomes" id="UP000634780"/>
    </source>
</evidence>
<dbReference type="PROSITE" id="PS51257">
    <property type="entry name" value="PROKAR_LIPOPROTEIN"/>
    <property type="match status" value="1"/>
</dbReference>
<dbReference type="InterPro" id="IPR014031">
    <property type="entry name" value="Ketoacyl_synth_C"/>
</dbReference>
<protein>
    <submittedName>
        <fullName evidence="5">Beta-ketoacyl-[acyl-carrier-protein] synthase family protein</fullName>
    </submittedName>
</protein>
<accession>A0ABS0XGM8</accession>